<feature type="compositionally biased region" description="Polar residues" evidence="1">
    <location>
        <begin position="206"/>
        <end position="225"/>
    </location>
</feature>
<dbReference type="Proteomes" id="UP000803884">
    <property type="component" value="Unassembled WGS sequence"/>
</dbReference>
<gene>
    <name evidence="3" type="ORF">WHR41_03594</name>
</gene>
<sequence>MSKLLQILVAFLTGSTLAHMQLAYPPPFNASNNPYRTTPEDPYLQYPFDCCGPAARWQFPCRRYHDLLNTQDGLSTATWAAGSVQNWSMAGIGNHYGGSCQVGFSDDRGRTFRVATSYEGDCPHRNAGNGPDGQEFPFTVPRDLVPDVHIFAWTWYNREQEFNMNCAAVNITSPENRSVIEDENHSAAYTEENVAYSTTQAAAVSTSNVPNTVHDSNCSRETSTFSEEDDRLANHPHAKSLPRYVPFSSRPTMLLANAGNGCLAPLTDAELKYPEPGHEIVAGDGAYPLRFPVGNC</sequence>
<dbReference type="Gene3D" id="2.70.50.70">
    <property type="match status" value="1"/>
</dbReference>
<evidence type="ECO:0000313" key="4">
    <source>
        <dbReference type="Proteomes" id="UP000803884"/>
    </source>
</evidence>
<dbReference type="AlphaFoldDB" id="A0AB34KSI0"/>
<evidence type="ECO:0008006" key="5">
    <source>
        <dbReference type="Google" id="ProtNLM"/>
    </source>
</evidence>
<feature type="region of interest" description="Disordered" evidence="1">
    <location>
        <begin position="206"/>
        <end position="237"/>
    </location>
</feature>
<comment type="caution">
    <text evidence="3">The sequence shown here is derived from an EMBL/GenBank/DDBJ whole genome shotgun (WGS) entry which is preliminary data.</text>
</comment>
<dbReference type="GeneID" id="96005038"/>
<organism evidence="3 4">
    <name type="scientific">Cladosporium halotolerans</name>
    <dbReference type="NCBI Taxonomy" id="1052096"/>
    <lineage>
        <taxon>Eukaryota</taxon>
        <taxon>Fungi</taxon>
        <taxon>Dikarya</taxon>
        <taxon>Ascomycota</taxon>
        <taxon>Pezizomycotina</taxon>
        <taxon>Dothideomycetes</taxon>
        <taxon>Dothideomycetidae</taxon>
        <taxon>Cladosporiales</taxon>
        <taxon>Cladosporiaceae</taxon>
        <taxon>Cladosporium</taxon>
    </lineage>
</organism>
<evidence type="ECO:0000313" key="3">
    <source>
        <dbReference type="EMBL" id="KAL1587790.1"/>
    </source>
</evidence>
<dbReference type="PANTHER" id="PTHR36182:SF1">
    <property type="entry name" value="PROTEIN, PUTATIVE (AFU_ORTHOLOGUE AFUA_6G10930)-RELATED"/>
    <property type="match status" value="1"/>
</dbReference>
<keyword evidence="2" id="KW-0732">Signal</keyword>
<feature type="signal peptide" evidence="2">
    <location>
        <begin position="1"/>
        <end position="18"/>
    </location>
</feature>
<dbReference type="PANTHER" id="PTHR36182">
    <property type="entry name" value="PROTEIN, PUTATIVE (AFU_ORTHOLOGUE AFUA_6G10930)-RELATED"/>
    <property type="match status" value="1"/>
</dbReference>
<reference evidence="3 4" key="1">
    <citation type="journal article" date="2020" name="Microbiol. Resour. Announc.">
        <title>Draft Genome Sequence of a Cladosporium Species Isolated from the Mesophotic Ascidian Didemnum maculosum.</title>
        <authorList>
            <person name="Gioti A."/>
            <person name="Siaperas R."/>
            <person name="Nikolaivits E."/>
            <person name="Le Goff G."/>
            <person name="Ouazzani J."/>
            <person name="Kotoulas G."/>
            <person name="Topakas E."/>
        </authorList>
    </citation>
    <scope>NUCLEOTIDE SEQUENCE [LARGE SCALE GENOMIC DNA]</scope>
    <source>
        <strain evidence="3 4">TM138-S3</strain>
    </source>
</reference>
<dbReference type="RefSeq" id="XP_069230895.1">
    <property type="nucleotide sequence ID" value="XM_069372200.1"/>
</dbReference>
<evidence type="ECO:0000256" key="1">
    <source>
        <dbReference type="SAM" id="MobiDB-lite"/>
    </source>
</evidence>
<evidence type="ECO:0000256" key="2">
    <source>
        <dbReference type="SAM" id="SignalP"/>
    </source>
</evidence>
<name>A0AB34KSI0_9PEZI</name>
<accession>A0AB34KSI0</accession>
<proteinExistence type="predicted"/>
<feature type="chain" id="PRO_5044245762" description="Lytic polysaccharide monooxygenase" evidence="2">
    <location>
        <begin position="19"/>
        <end position="296"/>
    </location>
</feature>
<keyword evidence="4" id="KW-1185">Reference proteome</keyword>
<dbReference type="EMBL" id="JAAQHG020000009">
    <property type="protein sequence ID" value="KAL1587790.1"/>
    <property type="molecule type" value="Genomic_DNA"/>
</dbReference>
<protein>
    <recommendedName>
        <fullName evidence="5">Lytic polysaccharide monooxygenase</fullName>
    </recommendedName>
</protein>